<dbReference type="Gene3D" id="2.70.40.10">
    <property type="match status" value="1"/>
</dbReference>
<name>A0A830CMB5_9LAMI</name>
<dbReference type="AlphaFoldDB" id="A0A830CMB5"/>
<dbReference type="GO" id="GO:0004170">
    <property type="term" value="F:dUTP diphosphatase activity"/>
    <property type="evidence" value="ECO:0007669"/>
    <property type="project" value="UniProtKB-EC"/>
</dbReference>
<evidence type="ECO:0000256" key="4">
    <source>
        <dbReference type="ARBA" id="ARBA00023080"/>
    </source>
</evidence>
<keyword evidence="6" id="KW-0378">Hydrolase</keyword>
<dbReference type="GO" id="GO:0046081">
    <property type="term" value="P:dUTP catabolic process"/>
    <property type="evidence" value="ECO:0007669"/>
    <property type="project" value="InterPro"/>
</dbReference>
<evidence type="ECO:0000313" key="6">
    <source>
        <dbReference type="EMBL" id="GFQ01788.1"/>
    </source>
</evidence>
<dbReference type="PANTHER" id="PTHR11241:SF0">
    <property type="entry name" value="DEOXYURIDINE 5'-TRIPHOSPHATE NUCLEOTIDOHYDROLASE"/>
    <property type="match status" value="1"/>
</dbReference>
<organism evidence="6 7">
    <name type="scientific">Phtheirospermum japonicum</name>
    <dbReference type="NCBI Taxonomy" id="374723"/>
    <lineage>
        <taxon>Eukaryota</taxon>
        <taxon>Viridiplantae</taxon>
        <taxon>Streptophyta</taxon>
        <taxon>Embryophyta</taxon>
        <taxon>Tracheophyta</taxon>
        <taxon>Spermatophyta</taxon>
        <taxon>Magnoliopsida</taxon>
        <taxon>eudicotyledons</taxon>
        <taxon>Gunneridae</taxon>
        <taxon>Pentapetalae</taxon>
        <taxon>asterids</taxon>
        <taxon>lamiids</taxon>
        <taxon>Lamiales</taxon>
        <taxon>Orobanchaceae</taxon>
        <taxon>Orobanchaceae incertae sedis</taxon>
        <taxon>Phtheirospermum</taxon>
    </lineage>
</organism>
<reference evidence="6" key="1">
    <citation type="submission" date="2020-07" db="EMBL/GenBank/DDBJ databases">
        <title>Ethylene signaling mediates host invasion by parasitic plants.</title>
        <authorList>
            <person name="Yoshida S."/>
        </authorList>
    </citation>
    <scope>NUCLEOTIDE SEQUENCE</scope>
    <source>
        <strain evidence="6">Okayama</strain>
    </source>
</reference>
<protein>
    <recommendedName>
        <fullName evidence="3">dUTP diphosphatase</fullName>
        <ecNumber evidence="3">3.6.1.23</ecNumber>
    </recommendedName>
</protein>
<dbReference type="GO" id="GO:0006226">
    <property type="term" value="P:dUMP biosynthetic process"/>
    <property type="evidence" value="ECO:0007669"/>
    <property type="project" value="InterPro"/>
</dbReference>
<comment type="pathway">
    <text evidence="1">Pyrimidine metabolism; dUMP biosynthesis; dUMP from dCTP (dUTP route): step 2/2.</text>
</comment>
<evidence type="ECO:0000256" key="2">
    <source>
        <dbReference type="ARBA" id="ARBA00006581"/>
    </source>
</evidence>
<comment type="caution">
    <text evidence="6">The sequence shown here is derived from an EMBL/GenBank/DDBJ whole genome shotgun (WGS) entry which is preliminary data.</text>
</comment>
<dbReference type="EMBL" id="BMAC01000709">
    <property type="protein sequence ID" value="GFQ01788.1"/>
    <property type="molecule type" value="Genomic_DNA"/>
</dbReference>
<dbReference type="SUPFAM" id="SSF51283">
    <property type="entry name" value="dUTPase-like"/>
    <property type="match status" value="1"/>
</dbReference>
<dbReference type="InterPro" id="IPR036157">
    <property type="entry name" value="dUTPase-like_sf"/>
</dbReference>
<dbReference type="InterPro" id="IPR029054">
    <property type="entry name" value="dUTPase-like"/>
</dbReference>
<keyword evidence="4" id="KW-0546">Nucleotide metabolism</keyword>
<dbReference type="Pfam" id="PF00692">
    <property type="entry name" value="dUTPase"/>
    <property type="match status" value="1"/>
</dbReference>
<comment type="similarity">
    <text evidence="2">Belongs to the dUTPase family.</text>
</comment>
<evidence type="ECO:0000256" key="1">
    <source>
        <dbReference type="ARBA" id="ARBA00005142"/>
    </source>
</evidence>
<dbReference type="Proteomes" id="UP000653305">
    <property type="component" value="Unassembled WGS sequence"/>
</dbReference>
<proteinExistence type="inferred from homology"/>
<feature type="domain" description="dUTPase-like" evidence="5">
    <location>
        <begin position="98"/>
        <end position="146"/>
    </location>
</feature>
<evidence type="ECO:0000313" key="7">
    <source>
        <dbReference type="Proteomes" id="UP000653305"/>
    </source>
</evidence>
<evidence type="ECO:0000259" key="5">
    <source>
        <dbReference type="Pfam" id="PF00692"/>
    </source>
</evidence>
<accession>A0A830CMB5</accession>
<sequence>MAGIPGAIFRNAQFPMIFRPFNSVFVPNTLVICKLNRSKSRKISYFAISMAQAAENPNRSPEIEEPLPKIQKIHGNGVCVSEALGVAPFLKVKKLSEKAVLPSRGSSLSAGYDLSSATETKVPARGKALIPTDLSIAVPEGTYARVGNFQVLFL</sequence>
<evidence type="ECO:0000256" key="3">
    <source>
        <dbReference type="ARBA" id="ARBA00012379"/>
    </source>
</evidence>
<gene>
    <name evidence="6" type="ORF">PHJA_002322700</name>
</gene>
<dbReference type="GO" id="GO:0000287">
    <property type="term" value="F:magnesium ion binding"/>
    <property type="evidence" value="ECO:0007669"/>
    <property type="project" value="InterPro"/>
</dbReference>
<dbReference type="EC" id="3.6.1.23" evidence="3"/>
<dbReference type="OrthoDB" id="10261072at2759"/>
<keyword evidence="7" id="KW-1185">Reference proteome</keyword>
<dbReference type="PANTHER" id="PTHR11241">
    <property type="entry name" value="DEOXYURIDINE 5'-TRIPHOSPHATE NUCLEOTIDOHYDROLASE"/>
    <property type="match status" value="1"/>
</dbReference>
<dbReference type="InterPro" id="IPR008181">
    <property type="entry name" value="dUTPase"/>
</dbReference>